<evidence type="ECO:0000313" key="1">
    <source>
        <dbReference type="EMBL" id="MBB5070659.1"/>
    </source>
</evidence>
<gene>
    <name evidence="1" type="ORF">BJ969_003747</name>
</gene>
<dbReference type="Proteomes" id="UP000580474">
    <property type="component" value="Unassembled WGS sequence"/>
</dbReference>
<dbReference type="RefSeq" id="WP_184480433.1">
    <property type="nucleotide sequence ID" value="NZ_JACHIV010000001.1"/>
</dbReference>
<sequence>MATLPCVWHYEEAHDLTFRWGRKDGYIAVLSGDRTYEHHDHGLVARVPVSAGWVSGEDIKLRARRWIRTNR</sequence>
<reference evidence="1 2" key="1">
    <citation type="submission" date="2020-08" db="EMBL/GenBank/DDBJ databases">
        <title>Sequencing the genomes of 1000 actinobacteria strains.</title>
        <authorList>
            <person name="Klenk H.-P."/>
        </authorList>
    </citation>
    <scope>NUCLEOTIDE SEQUENCE [LARGE SCALE GENOMIC DNA]</scope>
    <source>
        <strain evidence="1 2">DSM 45582</strain>
    </source>
</reference>
<accession>A0A840NN08</accession>
<protein>
    <submittedName>
        <fullName evidence="1">Uncharacterized protein</fullName>
    </submittedName>
</protein>
<keyword evidence="2" id="KW-1185">Reference proteome</keyword>
<organism evidence="1 2">
    <name type="scientific">Saccharopolyspora gloriosae</name>
    <dbReference type="NCBI Taxonomy" id="455344"/>
    <lineage>
        <taxon>Bacteria</taxon>
        <taxon>Bacillati</taxon>
        <taxon>Actinomycetota</taxon>
        <taxon>Actinomycetes</taxon>
        <taxon>Pseudonocardiales</taxon>
        <taxon>Pseudonocardiaceae</taxon>
        <taxon>Saccharopolyspora</taxon>
    </lineage>
</organism>
<evidence type="ECO:0000313" key="2">
    <source>
        <dbReference type="Proteomes" id="UP000580474"/>
    </source>
</evidence>
<comment type="caution">
    <text evidence="1">The sequence shown here is derived from an EMBL/GenBank/DDBJ whole genome shotgun (WGS) entry which is preliminary data.</text>
</comment>
<proteinExistence type="predicted"/>
<dbReference type="AlphaFoldDB" id="A0A840NN08"/>
<name>A0A840NN08_9PSEU</name>
<dbReference type="EMBL" id="JACHIV010000001">
    <property type="protein sequence ID" value="MBB5070659.1"/>
    <property type="molecule type" value="Genomic_DNA"/>
</dbReference>